<dbReference type="Pfam" id="PF06897">
    <property type="entry name" value="DUF1269"/>
    <property type="match status" value="1"/>
</dbReference>
<accession>A0ABS2R4N2</accession>
<dbReference type="EMBL" id="JAFBFH010000008">
    <property type="protein sequence ID" value="MBM7714603.1"/>
    <property type="molecule type" value="Genomic_DNA"/>
</dbReference>
<evidence type="ECO:0000313" key="3">
    <source>
        <dbReference type="Proteomes" id="UP000823485"/>
    </source>
</evidence>
<sequence>MENVVVTFFDVESEAFQALAELKQKQYQSNDFALSQVVILKKENEQIVLKDGFDTGVHSRDDTLIGGLIGSLVGVLGGPLGVLLGFGAGAAIGAIVDINDLEEESSLIAAISSRLQDNDVAIVLVMSDEYDAVYDDIMSKFSSQTRRYEASMIREEVEHAREIEMELQKQAREKLREERSAERKAKVKSYRDRIRAEVEDLKRKFKSV</sequence>
<gene>
    <name evidence="2" type="ORF">JOC94_001575</name>
</gene>
<keyword evidence="3" id="KW-1185">Reference proteome</keyword>
<reference evidence="2 3" key="1">
    <citation type="submission" date="2021-01" db="EMBL/GenBank/DDBJ databases">
        <title>Genomic Encyclopedia of Type Strains, Phase IV (KMG-IV): sequencing the most valuable type-strain genomes for metagenomic binning, comparative biology and taxonomic classification.</title>
        <authorList>
            <person name="Goeker M."/>
        </authorList>
    </citation>
    <scope>NUCLEOTIDE SEQUENCE [LARGE SCALE GENOMIC DNA]</scope>
    <source>
        <strain evidence="2 3">DSM 105453</strain>
    </source>
</reference>
<dbReference type="InterPro" id="IPR009200">
    <property type="entry name" value="DUF1269_membrane"/>
</dbReference>
<name>A0ABS2R4N2_9BACI</name>
<dbReference type="RefSeq" id="WP_077112551.1">
    <property type="nucleotide sequence ID" value="NZ_JAFBFH010000008.1"/>
</dbReference>
<comment type="caution">
    <text evidence="2">The sequence shown here is derived from an EMBL/GenBank/DDBJ whole genome shotgun (WGS) entry which is preliminary data.</text>
</comment>
<feature type="coiled-coil region" evidence="1">
    <location>
        <begin position="153"/>
        <end position="204"/>
    </location>
</feature>
<organism evidence="2 3">
    <name type="scientific">Siminovitchia thermophila</name>
    <dbReference type="NCBI Taxonomy" id="1245522"/>
    <lineage>
        <taxon>Bacteria</taxon>
        <taxon>Bacillati</taxon>
        <taxon>Bacillota</taxon>
        <taxon>Bacilli</taxon>
        <taxon>Bacillales</taxon>
        <taxon>Bacillaceae</taxon>
        <taxon>Siminovitchia</taxon>
    </lineage>
</organism>
<evidence type="ECO:0000313" key="2">
    <source>
        <dbReference type="EMBL" id="MBM7714603.1"/>
    </source>
</evidence>
<protein>
    <submittedName>
        <fullName evidence="2">Membrane protein</fullName>
    </submittedName>
</protein>
<evidence type="ECO:0000256" key="1">
    <source>
        <dbReference type="SAM" id="Coils"/>
    </source>
</evidence>
<dbReference type="Proteomes" id="UP000823485">
    <property type="component" value="Unassembled WGS sequence"/>
</dbReference>
<proteinExistence type="predicted"/>
<keyword evidence="1" id="KW-0175">Coiled coil</keyword>